<sequence>MANPWTKKNPFLSIMLSGANAWAGAARVSIGTELGPQIGTQKGPSCEVC</sequence>
<dbReference type="EMBL" id="UGVN01000001">
    <property type="protein sequence ID" value="SUE41455.1"/>
    <property type="molecule type" value="Genomic_DNA"/>
</dbReference>
<dbReference type="AlphaFoldDB" id="A0A379N5I3"/>
<organism evidence="1 2">
    <name type="scientific">Roseomonas mucosa</name>
    <dbReference type="NCBI Taxonomy" id="207340"/>
    <lineage>
        <taxon>Bacteria</taxon>
        <taxon>Pseudomonadati</taxon>
        <taxon>Pseudomonadota</taxon>
        <taxon>Alphaproteobacteria</taxon>
        <taxon>Acetobacterales</taxon>
        <taxon>Roseomonadaceae</taxon>
        <taxon>Roseomonas</taxon>
    </lineage>
</organism>
<reference evidence="1 2" key="1">
    <citation type="submission" date="2018-06" db="EMBL/GenBank/DDBJ databases">
        <authorList>
            <consortium name="Pathogen Informatics"/>
            <person name="Doyle S."/>
        </authorList>
    </citation>
    <scope>NUCLEOTIDE SEQUENCE [LARGE SCALE GENOMIC DNA]</scope>
    <source>
        <strain evidence="1 2">NCTC13291</strain>
    </source>
</reference>
<gene>
    <name evidence="1" type="ORF">NCTC13291_03043</name>
</gene>
<protein>
    <submittedName>
        <fullName evidence="1">Uncharacterized protein</fullName>
    </submittedName>
</protein>
<proteinExistence type="predicted"/>
<evidence type="ECO:0000313" key="2">
    <source>
        <dbReference type="Proteomes" id="UP000254919"/>
    </source>
</evidence>
<evidence type="ECO:0000313" key="1">
    <source>
        <dbReference type="EMBL" id="SUE41455.1"/>
    </source>
</evidence>
<name>A0A379N5I3_9PROT</name>
<accession>A0A379N5I3</accession>
<dbReference type="Proteomes" id="UP000254919">
    <property type="component" value="Unassembled WGS sequence"/>
</dbReference>